<gene>
    <name evidence="6" type="ORF">BCR32DRAFT_271259</name>
</gene>
<reference evidence="6 7" key="1">
    <citation type="submission" date="2016-08" db="EMBL/GenBank/DDBJ databases">
        <title>A Parts List for Fungal Cellulosomes Revealed by Comparative Genomics.</title>
        <authorList>
            <consortium name="DOE Joint Genome Institute"/>
            <person name="Haitjema C.H."/>
            <person name="Gilmore S.P."/>
            <person name="Henske J.K."/>
            <person name="Solomon K.V."/>
            <person name="De Groot R."/>
            <person name="Kuo A."/>
            <person name="Mondo S.J."/>
            <person name="Salamov A.A."/>
            <person name="Labutti K."/>
            <person name="Zhao Z."/>
            <person name="Chiniquy J."/>
            <person name="Barry K."/>
            <person name="Brewer H.M."/>
            <person name="Purvine S.O."/>
            <person name="Wright A.T."/>
            <person name="Boxma B."/>
            <person name="Van Alen T."/>
            <person name="Hackstein J.H."/>
            <person name="Baker S.E."/>
            <person name="Grigoriev I.V."/>
            <person name="O'Malley M.A."/>
        </authorList>
    </citation>
    <scope>NUCLEOTIDE SEQUENCE [LARGE SCALE GENOMIC DNA]</scope>
    <source>
        <strain evidence="6 7">S4</strain>
    </source>
</reference>
<keyword evidence="5" id="KW-0175">Coiled coil</keyword>
<dbReference type="GO" id="GO:0005737">
    <property type="term" value="C:cytoplasm"/>
    <property type="evidence" value="ECO:0007669"/>
    <property type="project" value="UniProtKB-SubCell"/>
</dbReference>
<evidence type="ECO:0000313" key="7">
    <source>
        <dbReference type="Proteomes" id="UP000193944"/>
    </source>
</evidence>
<dbReference type="InterPro" id="IPR011993">
    <property type="entry name" value="PH-like_dom_sf"/>
</dbReference>
<proteinExistence type="predicted"/>
<accession>A0A1Y1WSF8</accession>
<keyword evidence="7" id="KW-1185">Reference proteome</keyword>
<dbReference type="Pfam" id="PF03517">
    <property type="entry name" value="Voldacs"/>
    <property type="match status" value="1"/>
</dbReference>
<evidence type="ECO:0000313" key="6">
    <source>
        <dbReference type="EMBL" id="ORX76469.1"/>
    </source>
</evidence>
<evidence type="ECO:0000256" key="2">
    <source>
        <dbReference type="ARBA" id="ARBA00004496"/>
    </source>
</evidence>
<comment type="caution">
    <text evidence="6">The sequence shown here is derived from an EMBL/GenBank/DDBJ whole genome shotgun (WGS) entry which is preliminary data.</text>
</comment>
<evidence type="ECO:0000256" key="4">
    <source>
        <dbReference type="ARBA" id="ARBA00023242"/>
    </source>
</evidence>
<reference evidence="6 7" key="2">
    <citation type="submission" date="2016-08" db="EMBL/GenBank/DDBJ databases">
        <title>Pervasive Adenine N6-methylation of Active Genes in Fungi.</title>
        <authorList>
            <consortium name="DOE Joint Genome Institute"/>
            <person name="Mondo S.J."/>
            <person name="Dannebaum R.O."/>
            <person name="Kuo R.C."/>
            <person name="Labutti K."/>
            <person name="Haridas S."/>
            <person name="Kuo A."/>
            <person name="Salamov A."/>
            <person name="Ahrendt S.R."/>
            <person name="Lipzen A."/>
            <person name="Sullivan W."/>
            <person name="Andreopoulos W.B."/>
            <person name="Clum A."/>
            <person name="Lindquist E."/>
            <person name="Daum C."/>
            <person name="Ramamoorthy G.K."/>
            <person name="Gryganskyi A."/>
            <person name="Culley D."/>
            <person name="Magnuson J.K."/>
            <person name="James T.Y."/>
            <person name="O'Malley M.A."/>
            <person name="Stajich J.E."/>
            <person name="Spatafora J.W."/>
            <person name="Visel A."/>
            <person name="Grigoriev I.V."/>
        </authorList>
    </citation>
    <scope>NUCLEOTIDE SEQUENCE [LARGE SCALE GENOMIC DNA]</scope>
    <source>
        <strain evidence="6 7">S4</strain>
    </source>
</reference>
<evidence type="ECO:0000256" key="5">
    <source>
        <dbReference type="SAM" id="Coils"/>
    </source>
</evidence>
<dbReference type="OrthoDB" id="2135584at2759"/>
<dbReference type="Proteomes" id="UP000193944">
    <property type="component" value="Unassembled WGS sequence"/>
</dbReference>
<protein>
    <submittedName>
        <fullName evidence="6">Uncharacterized protein</fullName>
    </submittedName>
</protein>
<comment type="subcellular location">
    <subcellularLocation>
        <location evidence="2">Cytoplasm</location>
    </subcellularLocation>
    <subcellularLocation>
        <location evidence="1">Nucleus</location>
    </subcellularLocation>
</comment>
<dbReference type="AlphaFoldDB" id="A0A1Y1WSF8"/>
<keyword evidence="4" id="KW-0539">Nucleus</keyword>
<organism evidence="6 7">
    <name type="scientific">Anaeromyces robustus</name>
    <dbReference type="NCBI Taxonomy" id="1754192"/>
    <lineage>
        <taxon>Eukaryota</taxon>
        <taxon>Fungi</taxon>
        <taxon>Fungi incertae sedis</taxon>
        <taxon>Chytridiomycota</taxon>
        <taxon>Chytridiomycota incertae sedis</taxon>
        <taxon>Neocallimastigomycetes</taxon>
        <taxon>Neocallimastigales</taxon>
        <taxon>Neocallimastigaceae</taxon>
        <taxon>Anaeromyces</taxon>
    </lineage>
</organism>
<sequence>MTISYVTDNKINYSNIKVKEENLNLQYNSDFVSNSQINLNIKEYSLYIYENKILLWYIPEKKGIIIEVEDLVFHAISSSDNNTKREGNFPYLYIQIIINENSIKNLNEISCSKFENFKNATDSIEIYIISSEYRKLENLYDEITNLLNNFDNNTKNNVNNTDNEKEDNFKFNNKFDDVLLQLTSEHSLNPKEWYFEDVPFENIKLTTEGQAISDRLEKMLDNDNYNFESFDIDNIERKELESEVGQFDNADED</sequence>
<dbReference type="GO" id="GO:0005634">
    <property type="term" value="C:nucleus"/>
    <property type="evidence" value="ECO:0007669"/>
    <property type="project" value="UniProtKB-SubCell"/>
</dbReference>
<name>A0A1Y1WSF8_9FUNG</name>
<dbReference type="Gene3D" id="2.30.29.30">
    <property type="entry name" value="Pleckstrin-homology domain (PH domain)/Phosphotyrosine-binding domain (PTB)"/>
    <property type="match status" value="1"/>
</dbReference>
<dbReference type="InterPro" id="IPR039924">
    <property type="entry name" value="ICln/Lot5/Saf5"/>
</dbReference>
<keyword evidence="3" id="KW-0963">Cytoplasm</keyword>
<dbReference type="EMBL" id="MCFG01000297">
    <property type="protein sequence ID" value="ORX76469.1"/>
    <property type="molecule type" value="Genomic_DNA"/>
</dbReference>
<evidence type="ECO:0000256" key="1">
    <source>
        <dbReference type="ARBA" id="ARBA00004123"/>
    </source>
</evidence>
<feature type="coiled-coil region" evidence="5">
    <location>
        <begin position="129"/>
        <end position="156"/>
    </location>
</feature>
<evidence type="ECO:0000256" key="3">
    <source>
        <dbReference type="ARBA" id="ARBA00022490"/>
    </source>
</evidence>